<name>A0ABR2SXS2_9ROSI</name>
<dbReference type="Proteomes" id="UP001396334">
    <property type="component" value="Unassembled WGS sequence"/>
</dbReference>
<accession>A0ABR2SXS2</accession>
<organism evidence="1 2">
    <name type="scientific">Hibiscus sabdariffa</name>
    <name type="common">roselle</name>
    <dbReference type="NCBI Taxonomy" id="183260"/>
    <lineage>
        <taxon>Eukaryota</taxon>
        <taxon>Viridiplantae</taxon>
        <taxon>Streptophyta</taxon>
        <taxon>Embryophyta</taxon>
        <taxon>Tracheophyta</taxon>
        <taxon>Spermatophyta</taxon>
        <taxon>Magnoliopsida</taxon>
        <taxon>eudicotyledons</taxon>
        <taxon>Gunneridae</taxon>
        <taxon>Pentapetalae</taxon>
        <taxon>rosids</taxon>
        <taxon>malvids</taxon>
        <taxon>Malvales</taxon>
        <taxon>Malvaceae</taxon>
        <taxon>Malvoideae</taxon>
        <taxon>Hibiscus</taxon>
    </lineage>
</organism>
<proteinExistence type="predicted"/>
<reference evidence="1 2" key="1">
    <citation type="journal article" date="2024" name="G3 (Bethesda)">
        <title>Genome assembly of Hibiscus sabdariffa L. provides insights into metabolisms of medicinal natural products.</title>
        <authorList>
            <person name="Kim T."/>
        </authorList>
    </citation>
    <scope>NUCLEOTIDE SEQUENCE [LARGE SCALE GENOMIC DNA]</scope>
    <source>
        <strain evidence="1">TK-2024</strain>
        <tissue evidence="1">Old leaves</tissue>
    </source>
</reference>
<evidence type="ECO:0000313" key="1">
    <source>
        <dbReference type="EMBL" id="KAK9029752.1"/>
    </source>
</evidence>
<comment type="caution">
    <text evidence="1">The sequence shown here is derived from an EMBL/GenBank/DDBJ whole genome shotgun (WGS) entry which is preliminary data.</text>
</comment>
<gene>
    <name evidence="1" type="ORF">V6N11_026854</name>
</gene>
<protein>
    <submittedName>
        <fullName evidence="1">Uncharacterized protein</fullName>
    </submittedName>
</protein>
<evidence type="ECO:0000313" key="2">
    <source>
        <dbReference type="Proteomes" id="UP001396334"/>
    </source>
</evidence>
<dbReference type="EMBL" id="JBBPBN010000011">
    <property type="protein sequence ID" value="KAK9029752.1"/>
    <property type="molecule type" value="Genomic_DNA"/>
</dbReference>
<keyword evidence="2" id="KW-1185">Reference proteome</keyword>
<sequence>MSKGVCRLLKNPKRQVLFDEDQSRKFPKSGLFILHFPHSFHYATPASNTSNIQWPQKDCCFALHPCQMPHDDVAALIFEPGIMVIGLVGKNRFIRPCFWTSGRI</sequence>